<reference evidence="1 2" key="1">
    <citation type="submission" date="2016-10" db="EMBL/GenBank/DDBJ databases">
        <authorList>
            <person name="de Groot N.N."/>
        </authorList>
    </citation>
    <scope>NUCLEOTIDE SEQUENCE [LARGE SCALE GENOMIC DNA]</scope>
    <source>
        <strain evidence="1 2">CGMCC 4.7037</strain>
    </source>
</reference>
<gene>
    <name evidence="1" type="ORF">SAMN05444920_12542</name>
</gene>
<protein>
    <submittedName>
        <fullName evidence="1">Uncharacterized protein</fullName>
    </submittedName>
</protein>
<proteinExistence type="predicted"/>
<dbReference type="RefSeq" id="WP_103963391.1">
    <property type="nucleotide sequence ID" value="NZ_FNVT01000025.1"/>
</dbReference>
<keyword evidence="2" id="KW-1185">Reference proteome</keyword>
<dbReference type="EMBL" id="FNVT01000025">
    <property type="protein sequence ID" value="SEH02255.1"/>
    <property type="molecule type" value="Genomic_DNA"/>
</dbReference>
<accession>A0A1H6EZF4</accession>
<evidence type="ECO:0000313" key="2">
    <source>
        <dbReference type="Proteomes" id="UP000236732"/>
    </source>
</evidence>
<dbReference type="Proteomes" id="UP000236732">
    <property type="component" value="Unassembled WGS sequence"/>
</dbReference>
<dbReference type="AlphaFoldDB" id="A0A1H6EZF4"/>
<organism evidence="1 2">
    <name type="scientific">Nonomuraea solani</name>
    <dbReference type="NCBI Taxonomy" id="1144553"/>
    <lineage>
        <taxon>Bacteria</taxon>
        <taxon>Bacillati</taxon>
        <taxon>Actinomycetota</taxon>
        <taxon>Actinomycetes</taxon>
        <taxon>Streptosporangiales</taxon>
        <taxon>Streptosporangiaceae</taxon>
        <taxon>Nonomuraea</taxon>
    </lineage>
</organism>
<name>A0A1H6EZF4_9ACTN</name>
<sequence>MRLKLLGVSSGKTGCPALYETTRGTFVVQGKRVQDEEAIADLVNLQDDEFYVEIPKELLRYAREAG</sequence>
<dbReference type="OrthoDB" id="3577809at2"/>
<evidence type="ECO:0000313" key="1">
    <source>
        <dbReference type="EMBL" id="SEH02255.1"/>
    </source>
</evidence>